<keyword evidence="3" id="KW-0804">Transcription</keyword>
<reference evidence="5 6" key="1">
    <citation type="journal article" date="2019" name="Int. J. Syst. Evol. Microbiol.">
        <title>The Global Catalogue of Microorganisms (GCM) 10K type strain sequencing project: providing services to taxonomists for standard genome sequencing and annotation.</title>
        <authorList>
            <consortium name="The Broad Institute Genomics Platform"/>
            <consortium name="The Broad Institute Genome Sequencing Center for Infectious Disease"/>
            <person name="Wu L."/>
            <person name="Ma J."/>
        </authorList>
    </citation>
    <scope>NUCLEOTIDE SEQUENCE [LARGE SCALE GENOMIC DNA]</scope>
    <source>
        <strain evidence="5 6">JCM 16009</strain>
    </source>
</reference>
<dbReference type="SMART" id="SM00421">
    <property type="entry name" value="HTH_LUXR"/>
    <property type="match status" value="1"/>
</dbReference>
<evidence type="ECO:0000313" key="6">
    <source>
        <dbReference type="Proteomes" id="UP001500449"/>
    </source>
</evidence>
<dbReference type="SUPFAM" id="SSF48452">
    <property type="entry name" value="TPR-like"/>
    <property type="match status" value="1"/>
</dbReference>
<evidence type="ECO:0000313" key="5">
    <source>
        <dbReference type="EMBL" id="GAA1871544.1"/>
    </source>
</evidence>
<dbReference type="InterPro" id="IPR041617">
    <property type="entry name" value="TPR_MalT"/>
</dbReference>
<dbReference type="Pfam" id="PF17874">
    <property type="entry name" value="TPR_MalT"/>
    <property type="match status" value="1"/>
</dbReference>
<evidence type="ECO:0000256" key="1">
    <source>
        <dbReference type="ARBA" id="ARBA00023015"/>
    </source>
</evidence>
<dbReference type="PANTHER" id="PTHR44688:SF16">
    <property type="entry name" value="DNA-BINDING TRANSCRIPTIONAL ACTIVATOR DEVR_DOSR"/>
    <property type="match status" value="1"/>
</dbReference>
<dbReference type="RefSeq" id="WP_344424774.1">
    <property type="nucleotide sequence ID" value="NZ_BAAAQK010000025.1"/>
</dbReference>
<dbReference type="PANTHER" id="PTHR44688">
    <property type="entry name" value="DNA-BINDING TRANSCRIPTIONAL ACTIVATOR DEVR_DOSR"/>
    <property type="match status" value="1"/>
</dbReference>
<dbReference type="PROSITE" id="PS50043">
    <property type="entry name" value="HTH_LUXR_2"/>
    <property type="match status" value="1"/>
</dbReference>
<organism evidence="5 6">
    <name type="scientific">Pseudonocardia ailaonensis</name>
    <dbReference type="NCBI Taxonomy" id="367279"/>
    <lineage>
        <taxon>Bacteria</taxon>
        <taxon>Bacillati</taxon>
        <taxon>Actinomycetota</taxon>
        <taxon>Actinomycetes</taxon>
        <taxon>Pseudonocardiales</taxon>
        <taxon>Pseudonocardiaceae</taxon>
        <taxon>Pseudonocardia</taxon>
    </lineage>
</organism>
<sequence length="887" mass="95732">MGPLVTTKLHVPRRRRGQVPRPRLTRVLDAGESALTLVSAPAGFGKTTVLADWLAGRTGRTAWLSLDARDDDPATFWAYVHAALRAVVPALGAVVPGPAEADLATLVNDLAAVDDGLVLVLDDFHLVGSPAVQEGVGFLVEHLPPQVRLVLATRADPALPLARWRSRGDLVELRAADLRFTGEEAAEYLIGAMGLTVSADDVAVLEERTEGWIAALQLAALSLRDRDDVRGFLGEFAGDDRYIVDYLVEEVLARLPASQREFLLRTSVLGRMTAELCDAVTGRSDGRAVLDALDRANLFLVPLDRRRRWYRYHHLFADVLRVHLRAELPAAEPGLHARACEWFEQAGERAEAVSHALAGGDMVRAAELIEPTLPALRRDRRELTMRRWLEALPDDVLRSRPVLAVGRAAALMALGRPAEAESWLATAEQALTSTPASPAPPTPASRHFREAETHICDVRPQDFVGQMVVVDEEAYRSLPSAIALYRAAIALLAGDLPGAAAQARRAIEAAGDDPLGRGSASGILGLALWAEGDLDGGHHWYAEAARSLEAAGHRSDVAGCTIALVDIRLAQGRLDEALAELGQAFRVVAPEGEPPLRGAADLHVALGTVLLERDEIDQARAHLATAEELGDRGGLPQNPYRRRVLAARLSEIDGDPEGALRLLDEAQRHYVGDYFPDVTPIQARRALVEARRGRGTAGEPAELTYLREFEHLALARALVARGEHPSELLDGLAAQAERGGRTGTLIAVLVTRALAEQARGKQAAATEALRRALDLAAPHGHLRAFLDEGPLLVSLLEASGSEYAGTVLGRLSGRHPRATGPAPLSARELDVLRLLGTDLDGPDIARRLFVSVNTVRTHTKNIYAKLGVTSRRAAVRRAAELDLLPRR</sequence>
<protein>
    <submittedName>
        <fullName evidence="5">LuxR C-terminal-related transcriptional regulator</fullName>
    </submittedName>
</protein>
<evidence type="ECO:0000256" key="2">
    <source>
        <dbReference type="ARBA" id="ARBA00023125"/>
    </source>
</evidence>
<dbReference type="InterPro" id="IPR011990">
    <property type="entry name" value="TPR-like_helical_dom_sf"/>
</dbReference>
<dbReference type="Proteomes" id="UP001500449">
    <property type="component" value="Unassembled WGS sequence"/>
</dbReference>
<name>A0ABN2NJR1_9PSEU</name>
<dbReference type="Gene3D" id="1.25.40.10">
    <property type="entry name" value="Tetratricopeptide repeat domain"/>
    <property type="match status" value="1"/>
</dbReference>
<dbReference type="InterPro" id="IPR027417">
    <property type="entry name" value="P-loop_NTPase"/>
</dbReference>
<comment type="caution">
    <text evidence="5">The sequence shown here is derived from an EMBL/GenBank/DDBJ whole genome shotgun (WGS) entry which is preliminary data.</text>
</comment>
<keyword evidence="2" id="KW-0238">DNA-binding</keyword>
<dbReference type="SUPFAM" id="SSF52540">
    <property type="entry name" value="P-loop containing nucleoside triphosphate hydrolases"/>
    <property type="match status" value="1"/>
</dbReference>
<gene>
    <name evidence="5" type="ORF">GCM10009836_60470</name>
</gene>
<dbReference type="InterPro" id="IPR016032">
    <property type="entry name" value="Sig_transdc_resp-reg_C-effctor"/>
</dbReference>
<dbReference type="CDD" id="cd06170">
    <property type="entry name" value="LuxR_C_like"/>
    <property type="match status" value="1"/>
</dbReference>
<dbReference type="InterPro" id="IPR000792">
    <property type="entry name" value="Tscrpt_reg_LuxR_C"/>
</dbReference>
<evidence type="ECO:0000259" key="4">
    <source>
        <dbReference type="PROSITE" id="PS50043"/>
    </source>
</evidence>
<dbReference type="InterPro" id="IPR059106">
    <property type="entry name" value="WHD_MalT"/>
</dbReference>
<dbReference type="PRINTS" id="PR00038">
    <property type="entry name" value="HTHLUXR"/>
</dbReference>
<proteinExistence type="predicted"/>
<dbReference type="Pfam" id="PF00196">
    <property type="entry name" value="GerE"/>
    <property type="match status" value="1"/>
</dbReference>
<dbReference type="EMBL" id="BAAAQK010000025">
    <property type="protein sequence ID" value="GAA1871544.1"/>
    <property type="molecule type" value="Genomic_DNA"/>
</dbReference>
<dbReference type="SUPFAM" id="SSF46894">
    <property type="entry name" value="C-terminal effector domain of the bipartite response regulators"/>
    <property type="match status" value="1"/>
</dbReference>
<feature type="domain" description="HTH luxR-type" evidence="4">
    <location>
        <begin position="817"/>
        <end position="882"/>
    </location>
</feature>
<dbReference type="InterPro" id="IPR036388">
    <property type="entry name" value="WH-like_DNA-bd_sf"/>
</dbReference>
<dbReference type="Pfam" id="PF25873">
    <property type="entry name" value="WHD_MalT"/>
    <property type="match status" value="1"/>
</dbReference>
<accession>A0ABN2NJR1</accession>
<keyword evidence="6" id="KW-1185">Reference proteome</keyword>
<keyword evidence="1" id="KW-0805">Transcription regulation</keyword>
<evidence type="ECO:0000256" key="3">
    <source>
        <dbReference type="ARBA" id="ARBA00023163"/>
    </source>
</evidence>
<dbReference type="Gene3D" id="1.10.10.10">
    <property type="entry name" value="Winged helix-like DNA-binding domain superfamily/Winged helix DNA-binding domain"/>
    <property type="match status" value="1"/>
</dbReference>